<proteinExistence type="predicted"/>
<feature type="region of interest" description="Disordered" evidence="1">
    <location>
        <begin position="314"/>
        <end position="349"/>
    </location>
</feature>
<feature type="compositionally biased region" description="Polar residues" evidence="1">
    <location>
        <begin position="109"/>
        <end position="120"/>
    </location>
</feature>
<dbReference type="GO" id="GO:0005829">
    <property type="term" value="C:cytosol"/>
    <property type="evidence" value="ECO:0007669"/>
    <property type="project" value="GOC"/>
</dbReference>
<dbReference type="Pfam" id="PF11817">
    <property type="entry name" value="Foie-gras_1"/>
    <property type="match status" value="1"/>
</dbReference>
<dbReference type="PANTHER" id="PTHR13251">
    <property type="entry name" value="EPILEPSY HOLOPROSENCEPHALY CANDIDATE 1/TMEM1"/>
    <property type="match status" value="1"/>
</dbReference>
<comment type="caution">
    <text evidence="4">The sequence shown here is derived from an EMBL/GenBank/DDBJ whole genome shotgun (WGS) entry which is preliminary data.</text>
</comment>
<feature type="compositionally biased region" description="Pro residues" evidence="1">
    <location>
        <begin position="524"/>
        <end position="533"/>
    </location>
</feature>
<evidence type="ECO:0000259" key="2">
    <source>
        <dbReference type="Pfam" id="PF11817"/>
    </source>
</evidence>
<dbReference type="InterPro" id="IPR021773">
    <property type="entry name" value="TPC11"/>
</dbReference>
<dbReference type="GO" id="GO:0006891">
    <property type="term" value="P:intra-Golgi vesicle-mediated transport"/>
    <property type="evidence" value="ECO:0007669"/>
    <property type="project" value="TreeGrafter"/>
</dbReference>
<dbReference type="GO" id="GO:1990071">
    <property type="term" value="C:TRAPPII protein complex"/>
    <property type="evidence" value="ECO:0007669"/>
    <property type="project" value="InterPro"/>
</dbReference>
<evidence type="ECO:0000256" key="1">
    <source>
        <dbReference type="SAM" id="MobiDB-lite"/>
    </source>
</evidence>
<dbReference type="InterPro" id="IPR022233">
    <property type="entry name" value="TRAPPC10/Trs130_C"/>
</dbReference>
<sequence length="918" mass="101462">MGRSWEAAMRAMDYLYNTVVEVKALEIEAPKGAVSCWVILSCLEVLDACNLHNPGQLDERFALYTANLWDYARKKLRDLGQLCSLMPGLEPTSEQLSLVVDLVSGMGLSSQDGLSPTNKSPVDKLRESLSSPNSFKKHYLEMCEQAMGTYKYIGRYRSARLIGMELADFHMKVSKPEKAENFLLDSIRMYQQEGWQSLADGTMVKLAQCQKQLSDPSKYLKTSCHIACSQQVSDAERIHYFQEMLSSLDQVQDDTIEMRASQAIFVEKLYLDGFSVNLNDDMTLTVTLISNFPEAMSFDSIEISISKCSEAEATEYEERQHTPAQSSVAPSQKVGSHRRQPSGTHIALDKMSNFQPVTKTLPNSIEFHTFTERTKGRLVSCGTVCDRAHELLSRSDSASSTGTPVPLFKGDYSQCFSQKSVTLQPGRNDLSFSTKVTETGAFRLGQMCLAVRCLELLKPLAGEGVYFKVTSIPPEVTLKPRHSGAFIMGIEQEAELMFSSGSSSLRRESSVAVTTFPFFSVAPAPDPPPLPPAPHHDPAADPSGDEDDGSREQVVSPVRGRGMTLAPLSSGSQQAIPVTVFMNMRRDAVQDLTSTVSVSVDGWQETFHTDVKFVHPFHSIHKVYTAGKQKYFQLVVQGSVPEAAFTLTEPRLESPACRDVDLVLINPPNQTLRVNQHQSVSLLWSLEANVALLPSLDLGFSCCYSSDLDVASHVSVPEQPEQPGQPSPRTYHYSCSIHDFQTQYLLSYAVSSIEEDKACTVGETAVLDIKVQQLADLDLTEGVKLAYTVKANGTIWAIGGKSSGFFTLKDGKHSIVLDVVPMQAGQLFYPLVTLYKCMDQVEDASMSEGESSESDDTDLSPLQTKQAKPMREREGSISQLPYRLLEFTSDQIFNESRSRQIHVQPCTANSEIDVTLVP</sequence>
<dbReference type="Proteomes" id="UP000271974">
    <property type="component" value="Unassembled WGS sequence"/>
</dbReference>
<dbReference type="EMBL" id="RQTK01001637">
    <property type="protein sequence ID" value="RUS69565.1"/>
    <property type="molecule type" value="Genomic_DNA"/>
</dbReference>
<dbReference type="STRING" id="188477.A0A433SKA0"/>
<organism evidence="4 5">
    <name type="scientific">Elysia chlorotica</name>
    <name type="common">Eastern emerald elysia</name>
    <name type="synonym">Sea slug</name>
    <dbReference type="NCBI Taxonomy" id="188477"/>
    <lineage>
        <taxon>Eukaryota</taxon>
        <taxon>Metazoa</taxon>
        <taxon>Spiralia</taxon>
        <taxon>Lophotrochozoa</taxon>
        <taxon>Mollusca</taxon>
        <taxon>Gastropoda</taxon>
        <taxon>Heterobranchia</taxon>
        <taxon>Euthyneura</taxon>
        <taxon>Panpulmonata</taxon>
        <taxon>Sacoglossa</taxon>
        <taxon>Placobranchoidea</taxon>
        <taxon>Plakobranchidae</taxon>
        <taxon>Elysia</taxon>
    </lineage>
</organism>
<dbReference type="AlphaFoldDB" id="A0A433SKA0"/>
<accession>A0A433SKA0</accession>
<dbReference type="OrthoDB" id="10256906at2759"/>
<protein>
    <submittedName>
        <fullName evidence="4">Uncharacterized protein</fullName>
    </submittedName>
</protein>
<dbReference type="GO" id="GO:0034498">
    <property type="term" value="P:early endosome to Golgi transport"/>
    <property type="evidence" value="ECO:0007669"/>
    <property type="project" value="TreeGrafter"/>
</dbReference>
<evidence type="ECO:0000313" key="4">
    <source>
        <dbReference type="EMBL" id="RUS69565.1"/>
    </source>
</evidence>
<evidence type="ECO:0000259" key="3">
    <source>
        <dbReference type="Pfam" id="PF12584"/>
    </source>
</evidence>
<feature type="domain" description="Trafficking protein particle complex subunit 11" evidence="2">
    <location>
        <begin position="139"/>
        <end position="225"/>
    </location>
</feature>
<dbReference type="InterPro" id="IPR045126">
    <property type="entry name" value="TRAPPC10/Trs130"/>
</dbReference>
<feature type="region of interest" description="Disordered" evidence="1">
    <location>
        <begin position="109"/>
        <end position="129"/>
    </location>
</feature>
<dbReference type="PANTHER" id="PTHR13251:SF3">
    <property type="entry name" value="TRAFFICKING PROTEIN PARTICLE COMPLEX SUBUNIT 10"/>
    <property type="match status" value="1"/>
</dbReference>
<name>A0A433SKA0_ELYCH</name>
<reference evidence="4 5" key="1">
    <citation type="submission" date="2019-01" db="EMBL/GenBank/DDBJ databases">
        <title>A draft genome assembly of the solar-powered sea slug Elysia chlorotica.</title>
        <authorList>
            <person name="Cai H."/>
            <person name="Li Q."/>
            <person name="Fang X."/>
            <person name="Li J."/>
            <person name="Curtis N.E."/>
            <person name="Altenburger A."/>
            <person name="Shibata T."/>
            <person name="Feng M."/>
            <person name="Maeda T."/>
            <person name="Schwartz J.A."/>
            <person name="Shigenobu S."/>
            <person name="Lundholm N."/>
            <person name="Nishiyama T."/>
            <person name="Yang H."/>
            <person name="Hasebe M."/>
            <person name="Li S."/>
            <person name="Pierce S.K."/>
            <person name="Wang J."/>
        </authorList>
    </citation>
    <scope>NUCLEOTIDE SEQUENCE [LARGE SCALE GENOMIC DNA]</scope>
    <source>
        <strain evidence="4">EC2010</strain>
        <tissue evidence="4">Whole organism of an adult</tissue>
    </source>
</reference>
<feature type="compositionally biased region" description="Polar residues" evidence="1">
    <location>
        <begin position="322"/>
        <end position="334"/>
    </location>
</feature>
<gene>
    <name evidence="4" type="ORF">EGW08_022675</name>
</gene>
<feature type="region of interest" description="Disordered" evidence="1">
    <location>
        <begin position="523"/>
        <end position="554"/>
    </location>
</feature>
<keyword evidence="5" id="KW-1185">Reference proteome</keyword>
<feature type="domain" description="TRAPPC10/Trs130 C-terminal" evidence="3">
    <location>
        <begin position="754"/>
        <end position="852"/>
    </location>
</feature>
<evidence type="ECO:0000313" key="5">
    <source>
        <dbReference type="Proteomes" id="UP000271974"/>
    </source>
</evidence>
<feature type="region of interest" description="Disordered" evidence="1">
    <location>
        <begin position="845"/>
        <end position="875"/>
    </location>
</feature>
<dbReference type="Pfam" id="PF12584">
    <property type="entry name" value="TRAPPC10"/>
    <property type="match status" value="1"/>
</dbReference>